<dbReference type="Proteomes" id="UP000237968">
    <property type="component" value="Unassembled WGS sequence"/>
</dbReference>
<dbReference type="InterPro" id="IPR045920">
    <property type="entry name" value="DUF6339"/>
</dbReference>
<organism evidence="1 2">
    <name type="scientific">Enhygromyxa salina</name>
    <dbReference type="NCBI Taxonomy" id="215803"/>
    <lineage>
        <taxon>Bacteria</taxon>
        <taxon>Pseudomonadati</taxon>
        <taxon>Myxococcota</taxon>
        <taxon>Polyangia</taxon>
        <taxon>Nannocystales</taxon>
        <taxon>Nannocystaceae</taxon>
        <taxon>Enhygromyxa</taxon>
    </lineage>
</organism>
<reference evidence="1 2" key="1">
    <citation type="submission" date="2018-03" db="EMBL/GenBank/DDBJ databases">
        <title>Draft Genome Sequences of the Obligatory Marine Myxobacteria Enhygromyxa salina SWB005.</title>
        <authorList>
            <person name="Poehlein A."/>
            <person name="Moghaddam J.A."/>
            <person name="Harms H."/>
            <person name="Alanjari M."/>
            <person name="Koenig G.M."/>
            <person name="Daniel R."/>
            <person name="Schaeberle T.F."/>
        </authorList>
    </citation>
    <scope>NUCLEOTIDE SEQUENCE [LARGE SCALE GENOMIC DNA]</scope>
    <source>
        <strain evidence="1 2">SWB005</strain>
    </source>
</reference>
<gene>
    <name evidence="1" type="ORF">ENSA5_44900</name>
</gene>
<protein>
    <submittedName>
        <fullName evidence="1">Uncharacterized protein</fullName>
    </submittedName>
</protein>
<dbReference type="Pfam" id="PF19866">
    <property type="entry name" value="DUF6339"/>
    <property type="match status" value="1"/>
</dbReference>
<accession>A0A2S9XKF3</accession>
<dbReference type="AlphaFoldDB" id="A0A2S9XKF3"/>
<dbReference type="OrthoDB" id="5512775at2"/>
<evidence type="ECO:0000313" key="1">
    <source>
        <dbReference type="EMBL" id="PRP93151.1"/>
    </source>
</evidence>
<comment type="caution">
    <text evidence="1">The sequence shown here is derived from an EMBL/GenBank/DDBJ whole genome shotgun (WGS) entry which is preliminary data.</text>
</comment>
<proteinExistence type="predicted"/>
<evidence type="ECO:0000313" key="2">
    <source>
        <dbReference type="Proteomes" id="UP000237968"/>
    </source>
</evidence>
<sequence>MILLYPRLPHALAATLAGERATMTVEAARAVADNTHPNATYAPTGGMRVQASNLDKLAGSIRALARDCGYPSPRVKGARDHFDGHLGRVLHEDSGLSPSEACRDGVWSFLACVLVPDVVRWRVPGADTSHANFLGKDRGIDNALGRCWWAAHLLREEDSPDDPYALLLELGVDEMVGFARRVRAMVNRRVAATFARIVVTFHEAGPAFARFELMRDAMKRFLRLASFASFESLTQAELERSLWDLVTASAVAITRDRKIDYAAPERPASVGEIQSAVTEVLAAPEPGGAVELDGDDDDADAQSDLNRQLSRILARIDVDSSGPFRFDQLKVWLGFQLGIPSSRVAIKRLASPKNYRNRIGEGLRPRPELALLLHSGDEAEVIAALNSRLHLCPETTALLCTSHDEGWAVDTIAGLAEAPLVSTLSPMFPAASFVELELEEHLGAELPADIENHIVETVAALPLGELQVVETVGAQINSLLEGIGGHAPTKRIVDQKNVGNRISESLGRGASVHVFGTTVELLETTRRIAEEQSLGTKVRLIIILVEDEDGSLASAPVIMRNSGGQVEEVEIEVEADEVEAGLSPDAIQAYPSVDADDELDELDDSSSEPGFFELESLEERAILVAQQLLFHGALTKSEAIRAAAEGLRDAGRLSYQRLRTHGRVYTAVLDAIEMGVRTGYFDRPRRGEVRALLDSAEDYSREDWLEVVERALPSGEAATRHDAVRIAAAWARDNLGLEYMRIRGNGKIDRGIRNAFRTLIRRDRMEIVSREEIMLLDGD</sequence>
<keyword evidence="2" id="KW-1185">Reference proteome</keyword>
<dbReference type="RefSeq" id="WP_146155997.1">
    <property type="nucleotide sequence ID" value="NZ_PVNK01000192.1"/>
</dbReference>
<dbReference type="EMBL" id="PVNK01000192">
    <property type="protein sequence ID" value="PRP93151.1"/>
    <property type="molecule type" value="Genomic_DNA"/>
</dbReference>
<name>A0A2S9XKF3_9BACT</name>